<keyword evidence="1" id="KW-0344">Guanine-nucleotide releasing factor</keyword>
<evidence type="ECO:0000313" key="5">
    <source>
        <dbReference type="Proteomes" id="UP000749559"/>
    </source>
</evidence>
<reference evidence="4" key="1">
    <citation type="submission" date="2022-03" db="EMBL/GenBank/DDBJ databases">
        <authorList>
            <person name="Martin C."/>
        </authorList>
    </citation>
    <scope>NUCLEOTIDE SEQUENCE</scope>
</reference>
<dbReference type="OrthoDB" id="10256179at2759"/>
<dbReference type="PANTHER" id="PTHR45982">
    <property type="entry name" value="REGULATOR OF CHROMOSOME CONDENSATION"/>
    <property type="match status" value="1"/>
</dbReference>
<name>A0A8J1XW88_OWEFU</name>
<dbReference type="Gene3D" id="2.130.10.30">
    <property type="entry name" value="Regulator of chromosome condensation 1/beta-lactamase-inhibitor protein II"/>
    <property type="match status" value="2"/>
</dbReference>
<dbReference type="InterPro" id="IPR009091">
    <property type="entry name" value="RCC1/BLIP-II"/>
</dbReference>
<dbReference type="PROSITE" id="PS00626">
    <property type="entry name" value="RCC1_2"/>
    <property type="match status" value="1"/>
</dbReference>
<dbReference type="InterPro" id="IPR000408">
    <property type="entry name" value="Reg_chr_condens"/>
</dbReference>
<gene>
    <name evidence="4" type="ORF">OFUS_LOCUS12239</name>
</gene>
<dbReference type="PROSITE" id="PS50012">
    <property type="entry name" value="RCC1_3"/>
    <property type="match status" value="7"/>
</dbReference>
<dbReference type="SUPFAM" id="SSF50985">
    <property type="entry name" value="RCC1/BLIP-II"/>
    <property type="match status" value="1"/>
</dbReference>
<feature type="non-terminal residue" evidence="4">
    <location>
        <position position="1"/>
    </location>
</feature>
<dbReference type="EMBL" id="CAIIXF020000006">
    <property type="protein sequence ID" value="CAH1786323.1"/>
    <property type="molecule type" value="Genomic_DNA"/>
</dbReference>
<dbReference type="GO" id="GO:0005085">
    <property type="term" value="F:guanyl-nucleotide exchange factor activity"/>
    <property type="evidence" value="ECO:0007669"/>
    <property type="project" value="TreeGrafter"/>
</dbReference>
<dbReference type="InterPro" id="IPR051553">
    <property type="entry name" value="Ran_GTPase-activating"/>
</dbReference>
<keyword evidence="2" id="KW-0677">Repeat</keyword>
<evidence type="ECO:0000256" key="2">
    <source>
        <dbReference type="ARBA" id="ARBA00022737"/>
    </source>
</evidence>
<dbReference type="Pfam" id="PF25390">
    <property type="entry name" value="WD40_RLD"/>
    <property type="match status" value="1"/>
</dbReference>
<accession>A0A8J1XW88</accession>
<dbReference type="GO" id="GO:0005737">
    <property type="term" value="C:cytoplasm"/>
    <property type="evidence" value="ECO:0007669"/>
    <property type="project" value="TreeGrafter"/>
</dbReference>
<proteinExistence type="predicted"/>
<dbReference type="InterPro" id="IPR058923">
    <property type="entry name" value="RCC1-like_dom"/>
</dbReference>
<organism evidence="4 5">
    <name type="scientific">Owenia fusiformis</name>
    <name type="common">Polychaete worm</name>
    <dbReference type="NCBI Taxonomy" id="6347"/>
    <lineage>
        <taxon>Eukaryota</taxon>
        <taxon>Metazoa</taxon>
        <taxon>Spiralia</taxon>
        <taxon>Lophotrochozoa</taxon>
        <taxon>Annelida</taxon>
        <taxon>Polychaeta</taxon>
        <taxon>Sedentaria</taxon>
        <taxon>Canalipalpata</taxon>
        <taxon>Sabellida</taxon>
        <taxon>Oweniida</taxon>
        <taxon>Oweniidae</taxon>
        <taxon>Owenia</taxon>
    </lineage>
</organism>
<protein>
    <recommendedName>
        <fullName evidence="3">RCC1-like domain-containing protein</fullName>
    </recommendedName>
</protein>
<feature type="domain" description="RCC1-like" evidence="3">
    <location>
        <begin position="1"/>
        <end position="363"/>
    </location>
</feature>
<comment type="caution">
    <text evidence="4">The sequence shown here is derived from an EMBL/GenBank/DDBJ whole genome shotgun (WGS) entry which is preliminary data.</text>
</comment>
<dbReference type="AlphaFoldDB" id="A0A8J1XW88"/>
<dbReference type="PRINTS" id="PR00633">
    <property type="entry name" value="RCCNDNSATION"/>
</dbReference>
<dbReference type="Proteomes" id="UP000749559">
    <property type="component" value="Unassembled WGS sequence"/>
</dbReference>
<evidence type="ECO:0000313" key="4">
    <source>
        <dbReference type="EMBL" id="CAH1786323.1"/>
    </source>
</evidence>
<evidence type="ECO:0000259" key="3">
    <source>
        <dbReference type="Pfam" id="PF25390"/>
    </source>
</evidence>
<keyword evidence="5" id="KW-1185">Reference proteome</keyword>
<dbReference type="PANTHER" id="PTHR45982:SF8">
    <property type="entry name" value="E3 UBIQUITIN-PROTEIN LIGASE HERC2-LIKE PROTEIN-RELATED"/>
    <property type="match status" value="1"/>
</dbReference>
<evidence type="ECO:0000256" key="1">
    <source>
        <dbReference type="ARBA" id="ARBA00022658"/>
    </source>
</evidence>
<sequence length="368" mass="39659">GANSYGQLGQGHIDDKFLPTLLPTNECIFSLSGGGGHTLAITETGKLMSCGWNNKGQLGLGHTNNIFNLSYVDLPSKIIKAAGGWDFTLCLTEDNNLYTWGSNAFGQLGSAEVKGCTLLPIQINGAFKVKDISAGLRHAIIVTDKGDIFTWGFGKNGQLGHTHQQDVSSKRPSHVYPNPEALSLPESIGQPIMVIAGSHHSGFLTNTGQVWIWGCNKYGQCARDLDVCKVQSPCAVPQGFFNNEKIVLLKGGWTHMLAVTESGAVYSWGRGDYGQLGRPCNAKCDPRPQKIVGLQNLVTLCCGSEHNMAITEDCRFLCWGWNEHGMCGTGDEVNVDLPRPAQLDVIKTMHLTSVCCGSGHCFLSCQAT</sequence>